<protein>
    <submittedName>
        <fullName evidence="3">Uncharacterized protein</fullName>
    </submittedName>
</protein>
<comment type="caution">
    <text evidence="3">The sequence shown here is derived from an EMBL/GenBank/DDBJ whole genome shotgun (WGS) entry which is preliminary data.</text>
</comment>
<feature type="transmembrane region" description="Helical" evidence="2">
    <location>
        <begin position="40"/>
        <end position="59"/>
    </location>
</feature>
<keyword evidence="2" id="KW-0472">Membrane</keyword>
<reference evidence="3" key="1">
    <citation type="submission" date="2023-07" db="EMBL/GenBank/DDBJ databases">
        <title>Degradation of tert-butanol by M. austroafricanum TBA100.</title>
        <authorList>
            <person name="Helbich S."/>
            <person name="Vainshtein Y."/>
        </authorList>
    </citation>
    <scope>NUCLEOTIDE SEQUENCE</scope>
    <source>
        <strain evidence="3">TBA100</strain>
    </source>
</reference>
<sequence length="123" mass="12840">MRTSFNKAPLPVIGYILTLVGFISLGSFTAALAFGSNLAVILGVAMLVSYALAAGCFMLRARQIAAADPTDPVVLGLDPIRGDIDRRTAERYLARYRSQDAAVSDPGTGAREAGVAPRLADAA</sequence>
<accession>A0ABT8H751</accession>
<dbReference type="EMBL" id="JAUHTC010000007">
    <property type="protein sequence ID" value="MDN4516595.1"/>
    <property type="molecule type" value="Genomic_DNA"/>
</dbReference>
<keyword evidence="2" id="KW-1133">Transmembrane helix</keyword>
<evidence type="ECO:0000313" key="3">
    <source>
        <dbReference type="EMBL" id="MDN4516595.1"/>
    </source>
</evidence>
<feature type="region of interest" description="Disordered" evidence="1">
    <location>
        <begin position="100"/>
        <end position="123"/>
    </location>
</feature>
<evidence type="ECO:0000313" key="4">
    <source>
        <dbReference type="Proteomes" id="UP001172687"/>
    </source>
</evidence>
<proteinExistence type="predicted"/>
<name>A0ABT8H751_MYCAO</name>
<dbReference type="RefSeq" id="WP_208673237.1">
    <property type="nucleotide sequence ID" value="NZ_CP070380.1"/>
</dbReference>
<feature type="transmembrane region" description="Helical" evidence="2">
    <location>
        <begin position="12"/>
        <end position="34"/>
    </location>
</feature>
<organism evidence="3 4">
    <name type="scientific">Mycolicibacterium austroafricanum</name>
    <name type="common">Mycobacterium austroafricanum</name>
    <dbReference type="NCBI Taxonomy" id="39687"/>
    <lineage>
        <taxon>Bacteria</taxon>
        <taxon>Bacillati</taxon>
        <taxon>Actinomycetota</taxon>
        <taxon>Actinomycetes</taxon>
        <taxon>Mycobacteriales</taxon>
        <taxon>Mycobacteriaceae</taxon>
        <taxon>Mycolicibacterium</taxon>
    </lineage>
</organism>
<gene>
    <name evidence="3" type="ORF">QYF68_01990</name>
</gene>
<dbReference type="Proteomes" id="UP001172687">
    <property type="component" value="Unassembled WGS sequence"/>
</dbReference>
<keyword evidence="2" id="KW-0812">Transmembrane</keyword>
<evidence type="ECO:0000256" key="1">
    <source>
        <dbReference type="SAM" id="MobiDB-lite"/>
    </source>
</evidence>
<keyword evidence="4" id="KW-1185">Reference proteome</keyword>
<evidence type="ECO:0000256" key="2">
    <source>
        <dbReference type="SAM" id="Phobius"/>
    </source>
</evidence>